<gene>
    <name evidence="6" type="ORF">APZ42_020878</name>
</gene>
<accession>A0A162CBU2</accession>
<evidence type="ECO:0000256" key="5">
    <source>
        <dbReference type="RuleBase" id="RU003470"/>
    </source>
</evidence>
<dbReference type="PANTHER" id="PTHR10472:SF5">
    <property type="entry name" value="D-AMINOACYL-TRNA DEACYLASE 1"/>
    <property type="match status" value="1"/>
</dbReference>
<organism evidence="6 7">
    <name type="scientific">Daphnia magna</name>
    <dbReference type="NCBI Taxonomy" id="35525"/>
    <lineage>
        <taxon>Eukaryota</taxon>
        <taxon>Metazoa</taxon>
        <taxon>Ecdysozoa</taxon>
        <taxon>Arthropoda</taxon>
        <taxon>Crustacea</taxon>
        <taxon>Branchiopoda</taxon>
        <taxon>Diplostraca</taxon>
        <taxon>Cladocera</taxon>
        <taxon>Anomopoda</taxon>
        <taxon>Daphniidae</taxon>
        <taxon>Daphnia</taxon>
    </lineage>
</organism>
<evidence type="ECO:0000256" key="3">
    <source>
        <dbReference type="ARBA" id="ARBA00047676"/>
    </source>
</evidence>
<evidence type="ECO:0000256" key="4">
    <source>
        <dbReference type="ARBA" id="ARBA00048018"/>
    </source>
</evidence>
<dbReference type="STRING" id="35525.A0A162CBU2"/>
<dbReference type="PANTHER" id="PTHR10472">
    <property type="entry name" value="D-TYROSYL-TRNA TYR DEACYLASE"/>
    <property type="match status" value="1"/>
</dbReference>
<protein>
    <recommendedName>
        <fullName evidence="2 5">D-aminoacyl-tRNA deacylase</fullName>
        <ecNumber evidence="2 5">3.1.1.96</ecNumber>
    </recommendedName>
</protein>
<dbReference type="GO" id="GO:0005737">
    <property type="term" value="C:cytoplasm"/>
    <property type="evidence" value="ECO:0007669"/>
    <property type="project" value="UniProtKB-SubCell"/>
</dbReference>
<dbReference type="InterPro" id="IPR003732">
    <property type="entry name" value="Daa-tRNA_deacyls_DTD"/>
</dbReference>
<keyword evidence="5" id="KW-0694">RNA-binding</keyword>
<dbReference type="SUPFAM" id="SSF69500">
    <property type="entry name" value="DTD-like"/>
    <property type="match status" value="1"/>
</dbReference>
<name>A0A162CBU2_9CRUS</name>
<comment type="caution">
    <text evidence="6">The sequence shown here is derived from an EMBL/GenBank/DDBJ whole genome shotgun (WGS) entry which is preliminary data.</text>
</comment>
<dbReference type="EC" id="3.1.1.96" evidence="2 5"/>
<dbReference type="GO" id="GO:0000049">
    <property type="term" value="F:tRNA binding"/>
    <property type="evidence" value="ECO:0007669"/>
    <property type="project" value="UniProtKB-KW"/>
</dbReference>
<dbReference type="FunFam" id="3.50.80.10:FF:000001">
    <property type="entry name" value="D-aminoacyl-tRNA deacylase"/>
    <property type="match status" value="1"/>
</dbReference>
<comment type="similarity">
    <text evidence="1 5">Belongs to the DTD family.</text>
</comment>
<dbReference type="NCBIfam" id="TIGR00256">
    <property type="entry name" value="D-aminoacyl-tRNA deacylase"/>
    <property type="match status" value="1"/>
</dbReference>
<dbReference type="Proteomes" id="UP000076858">
    <property type="component" value="Unassembled WGS sequence"/>
</dbReference>
<dbReference type="InterPro" id="IPR023509">
    <property type="entry name" value="DTD-like_sf"/>
</dbReference>
<dbReference type="EMBL" id="LRGB01001009">
    <property type="protein sequence ID" value="KZS13892.1"/>
    <property type="molecule type" value="Genomic_DNA"/>
</dbReference>
<sequence>MKAILQRVLNAKVAVDGIEASSIQKGVLVFVGISVSDTEDDAEYIARKILNVRLFEDENQKRWAKSTSDLNLEIMCVSQFTLYHKLKGNKPDFHQAMGSKDSKVLYGRLLSILQTNYNPSLIKDGVFGAHMCVMLENDGPVTLEIDSNHKSSTNILPSQVKVE</sequence>
<evidence type="ECO:0000313" key="6">
    <source>
        <dbReference type="EMBL" id="KZS13892.1"/>
    </source>
</evidence>
<comment type="catalytic activity">
    <reaction evidence="4">
        <text>a D-aminoacyl-tRNA + H2O = a tRNA + a D-alpha-amino acid + H(+)</text>
        <dbReference type="Rhea" id="RHEA:13953"/>
        <dbReference type="Rhea" id="RHEA-COMP:10123"/>
        <dbReference type="Rhea" id="RHEA-COMP:10124"/>
        <dbReference type="ChEBI" id="CHEBI:15377"/>
        <dbReference type="ChEBI" id="CHEBI:15378"/>
        <dbReference type="ChEBI" id="CHEBI:59871"/>
        <dbReference type="ChEBI" id="CHEBI:78442"/>
        <dbReference type="ChEBI" id="CHEBI:79333"/>
        <dbReference type="EC" id="3.1.1.96"/>
    </reaction>
</comment>
<comment type="subcellular location">
    <subcellularLocation>
        <location evidence="5">Cytoplasm</location>
    </subcellularLocation>
</comment>
<evidence type="ECO:0000313" key="7">
    <source>
        <dbReference type="Proteomes" id="UP000076858"/>
    </source>
</evidence>
<dbReference type="OrthoDB" id="275783at2759"/>
<dbReference type="AlphaFoldDB" id="A0A162CBU2"/>
<evidence type="ECO:0000256" key="2">
    <source>
        <dbReference type="ARBA" id="ARBA00013056"/>
    </source>
</evidence>
<proteinExistence type="inferred from homology"/>
<dbReference type="Gene3D" id="3.50.80.10">
    <property type="entry name" value="D-tyrosyl-tRNA(Tyr) deacylase"/>
    <property type="match status" value="1"/>
</dbReference>
<keyword evidence="5" id="KW-0378">Hydrolase</keyword>
<evidence type="ECO:0000256" key="1">
    <source>
        <dbReference type="ARBA" id="ARBA00009673"/>
    </source>
</evidence>
<comment type="catalytic activity">
    <reaction evidence="3">
        <text>glycyl-tRNA(Ala) + H2O = tRNA(Ala) + glycine + H(+)</text>
        <dbReference type="Rhea" id="RHEA:53744"/>
        <dbReference type="Rhea" id="RHEA-COMP:9657"/>
        <dbReference type="Rhea" id="RHEA-COMP:13640"/>
        <dbReference type="ChEBI" id="CHEBI:15377"/>
        <dbReference type="ChEBI" id="CHEBI:15378"/>
        <dbReference type="ChEBI" id="CHEBI:57305"/>
        <dbReference type="ChEBI" id="CHEBI:78442"/>
        <dbReference type="ChEBI" id="CHEBI:78522"/>
        <dbReference type="EC" id="3.1.1.96"/>
    </reaction>
</comment>
<keyword evidence="5" id="KW-0820">tRNA-binding</keyword>
<keyword evidence="7" id="KW-1185">Reference proteome</keyword>
<dbReference type="GO" id="GO:0051500">
    <property type="term" value="F:D-tyrosyl-tRNA(Tyr) deacylase activity"/>
    <property type="evidence" value="ECO:0007669"/>
    <property type="project" value="TreeGrafter"/>
</dbReference>
<dbReference type="Pfam" id="PF02580">
    <property type="entry name" value="Tyr_Deacylase"/>
    <property type="match status" value="1"/>
</dbReference>
<keyword evidence="5" id="KW-0963">Cytoplasm</keyword>
<reference evidence="6 7" key="1">
    <citation type="submission" date="2016-03" db="EMBL/GenBank/DDBJ databases">
        <title>EvidentialGene: Evidence-directed Construction of Genes on Genomes.</title>
        <authorList>
            <person name="Gilbert D.G."/>
            <person name="Choi J.-H."/>
            <person name="Mockaitis K."/>
            <person name="Colbourne J."/>
            <person name="Pfrender M."/>
        </authorList>
    </citation>
    <scope>NUCLEOTIDE SEQUENCE [LARGE SCALE GENOMIC DNA]</scope>
    <source>
        <strain evidence="6 7">Xinb3</strain>
        <tissue evidence="6">Complete organism</tissue>
    </source>
</reference>